<keyword evidence="3" id="KW-1185">Reference proteome</keyword>
<dbReference type="InterPro" id="IPR012902">
    <property type="entry name" value="N_methyl_site"/>
</dbReference>
<dbReference type="KEGG" id="chrm:FYK34_09925"/>
<reference evidence="2 3" key="1">
    <citation type="submission" date="2019-08" db="EMBL/GenBank/DDBJ databases">
        <title>Chromobacterium paludis, a novel bacterium isolated from a Maryland marsh pond.</title>
        <authorList>
            <person name="Blackburn M.B."/>
            <person name="Gundersen-Rindal D.E."/>
        </authorList>
    </citation>
    <scope>NUCLEOTIDE SEQUENCE [LARGE SCALE GENOMIC DNA]</scope>
    <source>
        <strain evidence="3">IIBBL 257-1</strain>
    </source>
</reference>
<proteinExistence type="predicted"/>
<keyword evidence="1" id="KW-0812">Transmembrane</keyword>
<dbReference type="GO" id="GO:0043683">
    <property type="term" value="P:type IV pilus assembly"/>
    <property type="evidence" value="ECO:0007669"/>
    <property type="project" value="InterPro"/>
</dbReference>
<dbReference type="EMBL" id="CP043473">
    <property type="protein sequence ID" value="QEL57862.1"/>
    <property type="molecule type" value="Genomic_DNA"/>
</dbReference>
<dbReference type="InterPro" id="IPR045584">
    <property type="entry name" value="Pilin-like"/>
</dbReference>
<keyword evidence="1" id="KW-1133">Transmembrane helix</keyword>
<dbReference type="SUPFAM" id="SSF54523">
    <property type="entry name" value="Pili subunits"/>
    <property type="match status" value="1"/>
</dbReference>
<name>A0A5C1DMN7_9NEIS</name>
<dbReference type="Proteomes" id="UP000322079">
    <property type="component" value="Chromosome"/>
</dbReference>
<gene>
    <name evidence="2" type="ORF">FYK34_09925</name>
</gene>
<feature type="transmembrane region" description="Helical" evidence="1">
    <location>
        <begin position="21"/>
        <end position="39"/>
    </location>
</feature>
<sequence length="151" mass="15955">MKENHQMPSPSAQQGFSLIELVIAMVVFAIIVAIAIPSYNSFILQSNRSAAKTALQDLATRQESYYTLNNTYASQLSTLGYASGTVYVPGGGNNLYALAIASATATTFSLTATPQGNQAKDTTCQTYQLDNLGNQTNVIGSGTAQVVSGCW</sequence>
<evidence type="ECO:0000313" key="3">
    <source>
        <dbReference type="Proteomes" id="UP000322079"/>
    </source>
</evidence>
<dbReference type="Pfam" id="PF07963">
    <property type="entry name" value="N_methyl"/>
    <property type="match status" value="1"/>
</dbReference>
<dbReference type="AlphaFoldDB" id="A0A5C1DMN7"/>
<dbReference type="Pfam" id="PF16732">
    <property type="entry name" value="ComP_DUS"/>
    <property type="match status" value="1"/>
</dbReference>
<evidence type="ECO:0000256" key="1">
    <source>
        <dbReference type="SAM" id="Phobius"/>
    </source>
</evidence>
<organism evidence="2 3">
    <name type="scientific">Chromobacterium paludis</name>
    <dbReference type="NCBI Taxonomy" id="2605945"/>
    <lineage>
        <taxon>Bacteria</taxon>
        <taxon>Pseudomonadati</taxon>
        <taxon>Pseudomonadota</taxon>
        <taxon>Betaproteobacteria</taxon>
        <taxon>Neisseriales</taxon>
        <taxon>Chromobacteriaceae</taxon>
        <taxon>Chromobacterium</taxon>
    </lineage>
</organism>
<accession>A0A5C1DMN7</accession>
<evidence type="ECO:0000313" key="2">
    <source>
        <dbReference type="EMBL" id="QEL57862.1"/>
    </source>
</evidence>
<keyword evidence="1" id="KW-0472">Membrane</keyword>
<dbReference type="NCBIfam" id="TIGR02532">
    <property type="entry name" value="IV_pilin_GFxxxE"/>
    <property type="match status" value="1"/>
</dbReference>
<protein>
    <submittedName>
        <fullName evidence="2">Type IV pilin protein</fullName>
    </submittedName>
</protein>
<dbReference type="PROSITE" id="PS00409">
    <property type="entry name" value="PROKAR_NTER_METHYL"/>
    <property type="match status" value="1"/>
</dbReference>
<dbReference type="InterPro" id="IPR031982">
    <property type="entry name" value="PilE-like"/>
</dbReference>
<dbReference type="Gene3D" id="3.30.700.10">
    <property type="entry name" value="Glycoprotein, Type 4 Pilin"/>
    <property type="match status" value="1"/>
</dbReference>